<proteinExistence type="predicted"/>
<keyword evidence="2" id="KW-1185">Reference proteome</keyword>
<feature type="non-terminal residue" evidence="1">
    <location>
        <position position="1"/>
    </location>
</feature>
<evidence type="ECO:0008006" key="3">
    <source>
        <dbReference type="Google" id="ProtNLM"/>
    </source>
</evidence>
<dbReference type="OrthoDB" id="416119at2759"/>
<dbReference type="EMBL" id="CAJNOC010008646">
    <property type="protein sequence ID" value="CAF1118442.1"/>
    <property type="molecule type" value="Genomic_DNA"/>
</dbReference>
<comment type="caution">
    <text evidence="1">The sequence shown here is derived from an EMBL/GenBank/DDBJ whole genome shotgun (WGS) entry which is preliminary data.</text>
</comment>
<dbReference type="AlphaFoldDB" id="A0A814QFP0"/>
<gene>
    <name evidence="1" type="ORF">OXX778_LOCUS21939</name>
</gene>
<name>A0A814QFP0_9BILA</name>
<organism evidence="1 2">
    <name type="scientific">Brachionus calyciflorus</name>
    <dbReference type="NCBI Taxonomy" id="104777"/>
    <lineage>
        <taxon>Eukaryota</taxon>
        <taxon>Metazoa</taxon>
        <taxon>Spiralia</taxon>
        <taxon>Gnathifera</taxon>
        <taxon>Rotifera</taxon>
        <taxon>Eurotatoria</taxon>
        <taxon>Monogononta</taxon>
        <taxon>Pseudotrocha</taxon>
        <taxon>Ploima</taxon>
        <taxon>Brachionidae</taxon>
        <taxon>Brachionus</taxon>
    </lineage>
</organism>
<dbReference type="Proteomes" id="UP000663879">
    <property type="component" value="Unassembled WGS sequence"/>
</dbReference>
<sequence>MTDNIWLLNYMIYNKSSAKIILNMYETLSIFIKSVIKQGCALSMMLYIIAIEELMLKIKQNNNIKGYKVYGLEEREIKLTAYADDIPKEKFGNDGSAEREAIVLPHGEAHGCGHVWTGTGWGTGTGCGHGVG</sequence>
<evidence type="ECO:0000313" key="2">
    <source>
        <dbReference type="Proteomes" id="UP000663879"/>
    </source>
</evidence>
<reference evidence="1" key="1">
    <citation type="submission" date="2021-02" db="EMBL/GenBank/DDBJ databases">
        <authorList>
            <person name="Nowell W R."/>
        </authorList>
    </citation>
    <scope>NUCLEOTIDE SEQUENCE</scope>
    <source>
        <strain evidence="1">Ploen Becks lab</strain>
    </source>
</reference>
<dbReference type="PANTHER" id="PTHR31635">
    <property type="entry name" value="REVERSE TRANSCRIPTASE DOMAIN-CONTAINING PROTEIN-RELATED"/>
    <property type="match status" value="1"/>
</dbReference>
<dbReference type="PANTHER" id="PTHR31635:SF196">
    <property type="entry name" value="REVERSE TRANSCRIPTASE DOMAIN-CONTAINING PROTEIN-RELATED"/>
    <property type="match status" value="1"/>
</dbReference>
<evidence type="ECO:0000313" key="1">
    <source>
        <dbReference type="EMBL" id="CAF1118442.1"/>
    </source>
</evidence>
<accession>A0A814QFP0</accession>
<protein>
    <recommendedName>
        <fullName evidence="3">Reverse transcriptase domain-containing protein</fullName>
    </recommendedName>
</protein>